<dbReference type="EMBL" id="FWXH01000002">
    <property type="protein sequence ID" value="SMC19741.1"/>
    <property type="molecule type" value="Genomic_DNA"/>
</dbReference>
<keyword evidence="6 8" id="KW-0472">Membrane</keyword>
<dbReference type="InterPro" id="IPR037185">
    <property type="entry name" value="EmrE-like"/>
</dbReference>
<comment type="subcellular location">
    <subcellularLocation>
        <location evidence="1 7">Cell membrane</location>
        <topology evidence="1 7">Multi-pass membrane protein</topology>
    </subcellularLocation>
</comment>
<evidence type="ECO:0000256" key="4">
    <source>
        <dbReference type="ARBA" id="ARBA00022692"/>
    </source>
</evidence>
<reference evidence="9 10" key="1">
    <citation type="submission" date="2017-04" db="EMBL/GenBank/DDBJ databases">
        <authorList>
            <person name="Afonso C.L."/>
            <person name="Miller P.J."/>
            <person name="Scott M.A."/>
            <person name="Spackman E."/>
            <person name="Goraichik I."/>
            <person name="Dimitrov K.M."/>
            <person name="Suarez D.L."/>
            <person name="Swayne D.E."/>
        </authorList>
    </citation>
    <scope>NUCLEOTIDE SEQUENCE [LARGE SCALE GENOMIC DNA]</scope>
    <source>
        <strain evidence="9 10">DSM 12555</strain>
    </source>
</reference>
<dbReference type="OrthoDB" id="21828at2"/>
<feature type="transmembrane region" description="Helical" evidence="8">
    <location>
        <begin position="32"/>
        <end position="50"/>
    </location>
</feature>
<dbReference type="SUPFAM" id="SSF103481">
    <property type="entry name" value="Multidrug resistance efflux transporter EmrE"/>
    <property type="match status" value="1"/>
</dbReference>
<feature type="transmembrane region" description="Helical" evidence="8">
    <location>
        <begin position="57"/>
        <end position="78"/>
    </location>
</feature>
<keyword evidence="10" id="KW-1185">Reference proteome</keyword>
<dbReference type="PANTHER" id="PTHR30561:SF1">
    <property type="entry name" value="MULTIDRUG TRANSPORTER EMRE"/>
    <property type="match status" value="1"/>
</dbReference>
<evidence type="ECO:0000313" key="10">
    <source>
        <dbReference type="Proteomes" id="UP000192468"/>
    </source>
</evidence>
<dbReference type="Pfam" id="PF00893">
    <property type="entry name" value="Multi_Drug_Res"/>
    <property type="match status" value="1"/>
</dbReference>
<dbReference type="Gene3D" id="1.10.3730.20">
    <property type="match status" value="1"/>
</dbReference>
<dbReference type="RefSeq" id="WP_084114149.1">
    <property type="nucleotide sequence ID" value="NZ_FWXH01000002.1"/>
</dbReference>
<sequence length="103" mass="11289">MSWIYLILAITFEVSGTTFMKLSDGFSNVKYAVVMLIFYVLSLSMLTLALKKLQIGTAYAIWSGVGIVLLSVIGAVFFKESINLTKIIFIGFILVGTIGLNLI</sequence>
<proteinExistence type="inferred from homology"/>
<evidence type="ECO:0000256" key="1">
    <source>
        <dbReference type="ARBA" id="ARBA00004651"/>
    </source>
</evidence>
<comment type="similarity">
    <text evidence="7">Belongs to the drug/metabolite transporter (DMT) superfamily. Small multidrug resistance (SMR) (TC 2.A.7.1) family.</text>
</comment>
<accession>A0A1W1X8C0</accession>
<gene>
    <name evidence="9" type="ORF">SAMN02745134_00922</name>
</gene>
<feature type="transmembrane region" description="Helical" evidence="8">
    <location>
        <begin position="84"/>
        <end position="102"/>
    </location>
</feature>
<evidence type="ECO:0000256" key="5">
    <source>
        <dbReference type="ARBA" id="ARBA00022989"/>
    </source>
</evidence>
<evidence type="ECO:0000256" key="6">
    <source>
        <dbReference type="ARBA" id="ARBA00023136"/>
    </source>
</evidence>
<dbReference type="GO" id="GO:0005886">
    <property type="term" value="C:plasma membrane"/>
    <property type="evidence" value="ECO:0007669"/>
    <property type="project" value="UniProtKB-SubCell"/>
</dbReference>
<dbReference type="FunFam" id="1.10.3730.20:FF:000001">
    <property type="entry name" value="Quaternary ammonium compound resistance transporter SugE"/>
    <property type="match status" value="1"/>
</dbReference>
<dbReference type="GO" id="GO:0022857">
    <property type="term" value="F:transmembrane transporter activity"/>
    <property type="evidence" value="ECO:0007669"/>
    <property type="project" value="InterPro"/>
</dbReference>
<name>A0A1W1X8C0_9CLOT</name>
<dbReference type="STRING" id="1121291.SAMN02745134_00922"/>
<keyword evidence="5 8" id="KW-1133">Transmembrane helix</keyword>
<evidence type="ECO:0000256" key="2">
    <source>
        <dbReference type="ARBA" id="ARBA00022448"/>
    </source>
</evidence>
<dbReference type="InterPro" id="IPR045324">
    <property type="entry name" value="Small_multidrug_res"/>
</dbReference>
<evidence type="ECO:0000256" key="3">
    <source>
        <dbReference type="ARBA" id="ARBA00022475"/>
    </source>
</evidence>
<dbReference type="InterPro" id="IPR000390">
    <property type="entry name" value="Small_drug/metabolite_transptr"/>
</dbReference>
<evidence type="ECO:0000256" key="8">
    <source>
        <dbReference type="SAM" id="Phobius"/>
    </source>
</evidence>
<keyword evidence="4 7" id="KW-0812">Transmembrane</keyword>
<organism evidence="9 10">
    <name type="scientific">Clostridium acidisoli DSM 12555</name>
    <dbReference type="NCBI Taxonomy" id="1121291"/>
    <lineage>
        <taxon>Bacteria</taxon>
        <taxon>Bacillati</taxon>
        <taxon>Bacillota</taxon>
        <taxon>Clostridia</taxon>
        <taxon>Eubacteriales</taxon>
        <taxon>Clostridiaceae</taxon>
        <taxon>Clostridium</taxon>
    </lineage>
</organism>
<protein>
    <submittedName>
        <fullName evidence="9">Small multidrug resistance pump</fullName>
    </submittedName>
</protein>
<dbReference type="AlphaFoldDB" id="A0A1W1X8C0"/>
<keyword evidence="2" id="KW-0813">Transport</keyword>
<keyword evidence="3" id="KW-1003">Cell membrane</keyword>
<dbReference type="Proteomes" id="UP000192468">
    <property type="component" value="Unassembled WGS sequence"/>
</dbReference>
<dbReference type="PANTHER" id="PTHR30561">
    <property type="entry name" value="SMR FAMILY PROTON-DEPENDENT DRUG EFFLUX TRANSPORTER SUGE"/>
    <property type="match status" value="1"/>
</dbReference>
<evidence type="ECO:0000313" key="9">
    <source>
        <dbReference type="EMBL" id="SMC19741.1"/>
    </source>
</evidence>
<evidence type="ECO:0000256" key="7">
    <source>
        <dbReference type="RuleBase" id="RU003942"/>
    </source>
</evidence>